<name>A0A067NKK1_PLEO1</name>
<evidence type="ECO:0000313" key="2">
    <source>
        <dbReference type="EMBL" id="KDQ28444.1"/>
    </source>
</evidence>
<dbReference type="CDD" id="cd01846">
    <property type="entry name" value="fatty_acyltransferase_like"/>
    <property type="match status" value="1"/>
</dbReference>
<dbReference type="VEuPathDB" id="FungiDB:PLEOSDRAFT_1041000"/>
<dbReference type="Proteomes" id="UP000027073">
    <property type="component" value="Unassembled WGS sequence"/>
</dbReference>
<feature type="non-terminal residue" evidence="2">
    <location>
        <position position="1"/>
    </location>
</feature>
<dbReference type="PANTHER" id="PTHR45648">
    <property type="entry name" value="GDSL LIPASE/ACYLHYDROLASE FAMILY PROTEIN (AFU_ORTHOLOGUE AFUA_4G14700)"/>
    <property type="match status" value="1"/>
</dbReference>
<dbReference type="EMBL" id="KL198008">
    <property type="protein sequence ID" value="KDQ28444.1"/>
    <property type="molecule type" value="Genomic_DNA"/>
</dbReference>
<sequence>TGANYWFSFGDSYTQTGFDPYGTLPSADNPIGNPTFPGWTSTGGINWVGAGTTTYNKSHILTYNYAYGGATIDSNLVAPYQPTVISLTEQVDQYLATAGTKPPSTPWTGSNSLFSIWIGINDIGNSFWLEDRDAFSDVLLNAEFALVQKLVHESHSDTGARNFLFVNVPPIDRSPMMLAADQWSQDTERVVINTFNAKLAAQAAAFKASHPGVETYIWDSHATFTRILDSPTSYGFVDATTFGAGPGIFWGDNLHPSSPAHVLFAEDVAEVLQNTIW</sequence>
<dbReference type="InterPro" id="IPR036514">
    <property type="entry name" value="SGNH_hydro_sf"/>
</dbReference>
<gene>
    <name evidence="2" type="ORF">PLEOSDRAFT_1041000</name>
</gene>
<accession>A0A067NKK1</accession>
<reference evidence="3" key="1">
    <citation type="journal article" date="2014" name="Proc. Natl. Acad. Sci. U.S.A.">
        <title>Extensive sampling of basidiomycete genomes demonstrates inadequacy of the white-rot/brown-rot paradigm for wood decay fungi.</title>
        <authorList>
            <person name="Riley R."/>
            <person name="Salamov A.A."/>
            <person name="Brown D.W."/>
            <person name="Nagy L.G."/>
            <person name="Floudas D."/>
            <person name="Held B.W."/>
            <person name="Levasseur A."/>
            <person name="Lombard V."/>
            <person name="Morin E."/>
            <person name="Otillar R."/>
            <person name="Lindquist E.A."/>
            <person name="Sun H."/>
            <person name="LaButti K.M."/>
            <person name="Schmutz J."/>
            <person name="Jabbour D."/>
            <person name="Luo H."/>
            <person name="Baker S.E."/>
            <person name="Pisabarro A.G."/>
            <person name="Walton J.D."/>
            <person name="Blanchette R.A."/>
            <person name="Henrissat B."/>
            <person name="Martin F."/>
            <person name="Cullen D."/>
            <person name="Hibbett D.S."/>
            <person name="Grigoriev I.V."/>
        </authorList>
    </citation>
    <scope>NUCLEOTIDE SEQUENCE [LARGE SCALE GENOMIC DNA]</scope>
    <source>
        <strain evidence="3">PC15</strain>
    </source>
</reference>
<evidence type="ECO:0000313" key="3">
    <source>
        <dbReference type="Proteomes" id="UP000027073"/>
    </source>
</evidence>
<dbReference type="AlphaFoldDB" id="A0A067NKK1"/>
<evidence type="ECO:0000256" key="1">
    <source>
        <dbReference type="ARBA" id="ARBA00022801"/>
    </source>
</evidence>
<dbReference type="GO" id="GO:0016788">
    <property type="term" value="F:hydrolase activity, acting on ester bonds"/>
    <property type="evidence" value="ECO:0007669"/>
    <property type="project" value="InterPro"/>
</dbReference>
<dbReference type="InParanoid" id="A0A067NKK1"/>
<dbReference type="InterPro" id="IPR051058">
    <property type="entry name" value="GDSL_Est/Lipase"/>
</dbReference>
<dbReference type="SUPFAM" id="SSF52266">
    <property type="entry name" value="SGNH hydrolase"/>
    <property type="match status" value="1"/>
</dbReference>
<dbReference type="STRING" id="1137138.A0A067NKK1"/>
<dbReference type="InterPro" id="IPR001087">
    <property type="entry name" value="GDSL"/>
</dbReference>
<dbReference type="PANTHER" id="PTHR45648:SF85">
    <property type="entry name" value="A, PUTATIVE (AFU_ORTHOLOGUE AFUA_2G10760)-RELATED"/>
    <property type="match status" value="1"/>
</dbReference>
<proteinExistence type="predicted"/>
<dbReference type="Gene3D" id="3.40.50.1110">
    <property type="entry name" value="SGNH hydrolase"/>
    <property type="match status" value="1"/>
</dbReference>
<organism evidence="2 3">
    <name type="scientific">Pleurotus ostreatus (strain PC15)</name>
    <name type="common">Oyster mushroom</name>
    <dbReference type="NCBI Taxonomy" id="1137138"/>
    <lineage>
        <taxon>Eukaryota</taxon>
        <taxon>Fungi</taxon>
        <taxon>Dikarya</taxon>
        <taxon>Basidiomycota</taxon>
        <taxon>Agaricomycotina</taxon>
        <taxon>Agaricomycetes</taxon>
        <taxon>Agaricomycetidae</taxon>
        <taxon>Agaricales</taxon>
        <taxon>Pleurotineae</taxon>
        <taxon>Pleurotaceae</taxon>
        <taxon>Pleurotus</taxon>
    </lineage>
</organism>
<protein>
    <submittedName>
        <fullName evidence="2">Carbohydrate esterase family 16 protein</fullName>
    </submittedName>
</protein>
<dbReference type="Pfam" id="PF00657">
    <property type="entry name" value="Lipase_GDSL"/>
    <property type="match status" value="1"/>
</dbReference>
<dbReference type="HOGENOM" id="CLU_015101_4_2_1"/>
<dbReference type="OrthoDB" id="1600564at2759"/>
<keyword evidence="1" id="KW-0378">Hydrolase</keyword>